<keyword evidence="1" id="KW-1133">Transmembrane helix</keyword>
<dbReference type="STRING" id="1210090.GCA_001613185_00902"/>
<keyword evidence="3" id="KW-1185">Reference proteome</keyword>
<keyword evidence="1" id="KW-0472">Membrane</keyword>
<protein>
    <submittedName>
        <fullName evidence="2">Uncharacterized protein</fullName>
    </submittedName>
</protein>
<feature type="transmembrane region" description="Helical" evidence="1">
    <location>
        <begin position="34"/>
        <end position="55"/>
    </location>
</feature>
<reference evidence="2 3" key="1">
    <citation type="submission" date="2018-06" db="EMBL/GenBank/DDBJ databases">
        <title>Genomic Encyclopedia of Type Strains, Phase IV (KMG-IV): sequencing the most valuable type-strain genomes for metagenomic binning, comparative biology and taxonomic classification.</title>
        <authorList>
            <person name="Goeker M."/>
        </authorList>
    </citation>
    <scope>NUCLEOTIDE SEQUENCE [LARGE SCALE GENOMIC DNA]</scope>
    <source>
        <strain evidence="2 3">DSM 44599</strain>
    </source>
</reference>
<keyword evidence="1" id="KW-0812">Transmembrane</keyword>
<dbReference type="AlphaFoldDB" id="A0A366DN36"/>
<name>A0A366DN36_9NOCA</name>
<gene>
    <name evidence="2" type="ORF">DFR74_10437</name>
</gene>
<evidence type="ECO:0000313" key="2">
    <source>
        <dbReference type="EMBL" id="RBO91335.1"/>
    </source>
</evidence>
<accession>A0A366DN36</accession>
<comment type="caution">
    <text evidence="2">The sequence shown here is derived from an EMBL/GenBank/DDBJ whole genome shotgun (WGS) entry which is preliminary data.</text>
</comment>
<dbReference type="RefSeq" id="WP_067503722.1">
    <property type="nucleotide sequence ID" value="NZ_QNRE01000004.1"/>
</dbReference>
<dbReference type="EMBL" id="QNRE01000004">
    <property type="protein sequence ID" value="RBO91335.1"/>
    <property type="molecule type" value="Genomic_DNA"/>
</dbReference>
<proteinExistence type="predicted"/>
<feature type="transmembrane region" description="Helical" evidence="1">
    <location>
        <begin position="12"/>
        <end position="28"/>
    </location>
</feature>
<dbReference type="Proteomes" id="UP000252586">
    <property type="component" value="Unassembled WGS sequence"/>
</dbReference>
<evidence type="ECO:0000313" key="3">
    <source>
        <dbReference type="Proteomes" id="UP000252586"/>
    </source>
</evidence>
<evidence type="ECO:0000256" key="1">
    <source>
        <dbReference type="SAM" id="Phobius"/>
    </source>
</evidence>
<organism evidence="2 3">
    <name type="scientific">Nocardia puris</name>
    <dbReference type="NCBI Taxonomy" id="208602"/>
    <lineage>
        <taxon>Bacteria</taxon>
        <taxon>Bacillati</taxon>
        <taxon>Actinomycetota</taxon>
        <taxon>Actinomycetes</taxon>
        <taxon>Mycobacteriales</taxon>
        <taxon>Nocardiaceae</taxon>
        <taxon>Nocardia</taxon>
    </lineage>
</organism>
<sequence length="62" mass="7077">MEEPKRTTVWRGIVYVTTPLSLVAMVVSRHQEPGWVQVAMSALVITMATGVFYRLERAILRM</sequence>